<accession>A0A0C2JCU9</accession>
<reference evidence="1 2" key="1">
    <citation type="journal article" date="2014" name="Genome Biol. Evol.">
        <title>The genome of the myxosporean Thelohanellus kitauei shows adaptations to nutrient acquisition within its fish host.</title>
        <authorList>
            <person name="Yang Y."/>
            <person name="Xiong J."/>
            <person name="Zhou Z."/>
            <person name="Huo F."/>
            <person name="Miao W."/>
            <person name="Ran C."/>
            <person name="Liu Y."/>
            <person name="Zhang J."/>
            <person name="Feng J."/>
            <person name="Wang M."/>
            <person name="Wang M."/>
            <person name="Wang L."/>
            <person name="Yao B."/>
        </authorList>
    </citation>
    <scope>NUCLEOTIDE SEQUENCE [LARGE SCALE GENOMIC DNA]</scope>
    <source>
        <strain evidence="1">Wuqing</strain>
    </source>
</reference>
<organism evidence="1 2">
    <name type="scientific">Thelohanellus kitauei</name>
    <name type="common">Myxosporean</name>
    <dbReference type="NCBI Taxonomy" id="669202"/>
    <lineage>
        <taxon>Eukaryota</taxon>
        <taxon>Metazoa</taxon>
        <taxon>Cnidaria</taxon>
        <taxon>Myxozoa</taxon>
        <taxon>Myxosporea</taxon>
        <taxon>Bivalvulida</taxon>
        <taxon>Platysporina</taxon>
        <taxon>Myxobolidae</taxon>
        <taxon>Thelohanellus</taxon>
    </lineage>
</organism>
<protein>
    <submittedName>
        <fullName evidence="1">Uncharacterized protein</fullName>
    </submittedName>
</protein>
<dbReference type="Proteomes" id="UP000031668">
    <property type="component" value="Unassembled WGS sequence"/>
</dbReference>
<evidence type="ECO:0000313" key="1">
    <source>
        <dbReference type="EMBL" id="KII67018.1"/>
    </source>
</evidence>
<sequence>MIIDVFSGEVECAEVLIQHTGVQYLKSKNNIISTNLKFIAFNKSIDNHSIDLDHPVRLVKDAFCLPILNFNRTLVDILSQEEYWNDDVIFETIALKLRRVREPHAISYYKNDEP</sequence>
<name>A0A0C2JCU9_THEKT</name>
<comment type="caution">
    <text evidence="1">The sequence shown here is derived from an EMBL/GenBank/DDBJ whole genome shotgun (WGS) entry which is preliminary data.</text>
</comment>
<keyword evidence="2" id="KW-1185">Reference proteome</keyword>
<proteinExistence type="predicted"/>
<dbReference type="AlphaFoldDB" id="A0A0C2JCU9"/>
<gene>
    <name evidence="1" type="ORF">RF11_07557</name>
</gene>
<dbReference type="EMBL" id="JWZT01003344">
    <property type="protein sequence ID" value="KII67018.1"/>
    <property type="molecule type" value="Genomic_DNA"/>
</dbReference>
<evidence type="ECO:0000313" key="2">
    <source>
        <dbReference type="Proteomes" id="UP000031668"/>
    </source>
</evidence>